<dbReference type="Pfam" id="PF02310">
    <property type="entry name" value="B12-binding"/>
    <property type="match status" value="1"/>
</dbReference>
<dbReference type="SUPFAM" id="SSF52242">
    <property type="entry name" value="Cobalamin (vitamin B12)-binding domain"/>
    <property type="match status" value="1"/>
</dbReference>
<sequence>MPTVNRRLHDDCSAPGECADPRGLFPWGDLFESRTHSSAPNSAASGGAQLAPAKSSGKGSRTTRLARTIESEIIPRLMIAHSEEAPRAWPVEPPSRIKMPDVERFAELVVTQDAAVGYSCVAAVLDQGVSVETIYMDLLAPAARRLGDLFDEDLCYFTDVSIGLARLHQIMMNVAEFMRSRSFPPAGARRALLVSLCEEKHNFGLFMAANFFRRAGWDVFGWPLMAPQELAAIVCNESFHLVGISVSCTDHLDRVRRAISMARKASRNRAVKIMVGGLPFCDHPETAAELGADAASSDGLQAVQIANRLVGSVPGAGRTGIF</sequence>
<evidence type="ECO:0000313" key="4">
    <source>
        <dbReference type="Proteomes" id="UP000002257"/>
    </source>
</evidence>
<organism evidence="3 4">
    <name type="scientific">Methylocella silvestris (strain DSM 15510 / CIP 108128 / LMG 27833 / NCIMB 13906 / BL2)</name>
    <dbReference type="NCBI Taxonomy" id="395965"/>
    <lineage>
        <taxon>Bacteria</taxon>
        <taxon>Pseudomonadati</taxon>
        <taxon>Pseudomonadota</taxon>
        <taxon>Alphaproteobacteria</taxon>
        <taxon>Hyphomicrobiales</taxon>
        <taxon>Beijerinckiaceae</taxon>
        <taxon>Methylocella</taxon>
    </lineage>
</organism>
<feature type="region of interest" description="Disordered" evidence="1">
    <location>
        <begin position="35"/>
        <end position="64"/>
    </location>
</feature>
<dbReference type="Gene3D" id="3.40.50.280">
    <property type="entry name" value="Cobalamin-binding domain"/>
    <property type="match status" value="1"/>
</dbReference>
<evidence type="ECO:0000259" key="2">
    <source>
        <dbReference type="PROSITE" id="PS51332"/>
    </source>
</evidence>
<dbReference type="GO" id="GO:0046872">
    <property type="term" value="F:metal ion binding"/>
    <property type="evidence" value="ECO:0007669"/>
    <property type="project" value="InterPro"/>
</dbReference>
<dbReference type="STRING" id="395965.Msil_2044"/>
<dbReference type="AlphaFoldDB" id="B8EPY0"/>
<dbReference type="KEGG" id="msl:Msil_2044"/>
<dbReference type="EMBL" id="CP001280">
    <property type="protein sequence ID" value="ACK50984.1"/>
    <property type="molecule type" value="Genomic_DNA"/>
</dbReference>
<proteinExistence type="predicted"/>
<dbReference type="HOGENOM" id="CLU_066634_1_0_5"/>
<feature type="domain" description="B12-binding" evidence="2">
    <location>
        <begin position="188"/>
        <end position="320"/>
    </location>
</feature>
<dbReference type="eggNOG" id="COG5012">
    <property type="taxonomic scope" value="Bacteria"/>
</dbReference>
<dbReference type="GO" id="GO:0031419">
    <property type="term" value="F:cobalamin binding"/>
    <property type="evidence" value="ECO:0007669"/>
    <property type="project" value="InterPro"/>
</dbReference>
<dbReference type="PROSITE" id="PS51332">
    <property type="entry name" value="B12_BINDING"/>
    <property type="match status" value="1"/>
</dbReference>
<keyword evidence="4" id="KW-1185">Reference proteome</keyword>
<dbReference type="InterPro" id="IPR006158">
    <property type="entry name" value="Cobalamin-bd"/>
</dbReference>
<reference evidence="3 4" key="1">
    <citation type="journal article" date="2010" name="J. Bacteriol.">
        <title>Complete genome sequence of the aerobic facultative methanotroph Methylocella silvestris BL2.</title>
        <authorList>
            <person name="Chen Y."/>
            <person name="Crombie A."/>
            <person name="Rahman M.T."/>
            <person name="Dedysh S.N."/>
            <person name="Liesack W."/>
            <person name="Stott M.B."/>
            <person name="Alam M."/>
            <person name="Theisen A.R."/>
            <person name="Murrell J.C."/>
            <person name="Dunfield P.F."/>
        </authorList>
    </citation>
    <scope>NUCLEOTIDE SEQUENCE [LARGE SCALE GENOMIC DNA]</scope>
    <source>
        <strain evidence="4">DSM 15510 / CIP 108128 / LMG 27833 / NCIMB 13906 / BL2</strain>
    </source>
</reference>
<feature type="compositionally biased region" description="Low complexity" evidence="1">
    <location>
        <begin position="37"/>
        <end position="48"/>
    </location>
</feature>
<dbReference type="InterPro" id="IPR036724">
    <property type="entry name" value="Cobalamin-bd_sf"/>
</dbReference>
<evidence type="ECO:0000313" key="3">
    <source>
        <dbReference type="EMBL" id="ACK50984.1"/>
    </source>
</evidence>
<gene>
    <name evidence="3" type="ordered locus">Msil_2044</name>
</gene>
<dbReference type="Proteomes" id="UP000002257">
    <property type="component" value="Chromosome"/>
</dbReference>
<name>B8EPY0_METSB</name>
<protein>
    <submittedName>
        <fullName evidence="3">Cobalamin B12-binding domain protein</fullName>
    </submittedName>
</protein>
<dbReference type="OrthoDB" id="5498228at2"/>
<evidence type="ECO:0000256" key="1">
    <source>
        <dbReference type="SAM" id="MobiDB-lite"/>
    </source>
</evidence>
<accession>B8EPY0</accession>